<organism evidence="1 2">
    <name type="scientific">Halorarum halophilum</name>
    <dbReference type="NCBI Taxonomy" id="2743090"/>
    <lineage>
        <taxon>Archaea</taxon>
        <taxon>Methanobacteriati</taxon>
        <taxon>Methanobacteriota</taxon>
        <taxon>Stenosarchaea group</taxon>
        <taxon>Halobacteria</taxon>
        <taxon>Halobacteriales</taxon>
        <taxon>Haloferacaceae</taxon>
        <taxon>Halorarum</taxon>
    </lineage>
</organism>
<keyword evidence="1" id="KW-0614">Plasmid</keyword>
<evidence type="ECO:0000313" key="1">
    <source>
        <dbReference type="EMBL" id="QLG30019.1"/>
    </source>
</evidence>
<dbReference type="EMBL" id="CP058532">
    <property type="protein sequence ID" value="QLG30019.1"/>
    <property type="molecule type" value="Genomic_DNA"/>
</dbReference>
<dbReference type="Proteomes" id="UP000509750">
    <property type="component" value="Plasmid unnamed3"/>
</dbReference>
<dbReference type="GeneID" id="56031297"/>
<gene>
    <name evidence="1" type="ORF">HUG10_20650</name>
</gene>
<name>A0A7D5KAQ3_9EURY</name>
<geneLocation type="plasmid" evidence="1 2">
    <name>unnamed3</name>
</geneLocation>
<accession>A0A7D5KAQ3</accession>
<dbReference type="AlphaFoldDB" id="A0A7D5KAQ3"/>
<keyword evidence="2" id="KW-1185">Reference proteome</keyword>
<evidence type="ECO:0000313" key="2">
    <source>
        <dbReference type="Proteomes" id="UP000509750"/>
    </source>
</evidence>
<reference evidence="1 2" key="1">
    <citation type="submission" date="2020-07" db="EMBL/GenBank/DDBJ databases">
        <title>Gai3-2, isolated from salt lake.</title>
        <authorList>
            <person name="Cui H."/>
            <person name="Shi X."/>
        </authorList>
    </citation>
    <scope>NUCLEOTIDE SEQUENCE [LARGE SCALE GENOMIC DNA]</scope>
    <source>
        <strain evidence="1 2">Gai3-2</strain>
        <plasmid evidence="1 2">unnamed3</plasmid>
    </source>
</reference>
<dbReference type="RefSeq" id="WP_179171593.1">
    <property type="nucleotide sequence ID" value="NZ_CP058532.1"/>
</dbReference>
<dbReference type="KEGG" id="halg:HUG10_20650"/>
<protein>
    <submittedName>
        <fullName evidence="1">Uncharacterized protein</fullName>
    </submittedName>
</protein>
<proteinExistence type="predicted"/>
<sequence length="47" mass="5645">MKVEQTYTTDEDEQRWLVDMTNDEYQAVRKLLAAEMEYQEVSTDANR</sequence>